<feature type="short sequence motif" description="DGA/G" evidence="4">
    <location>
        <begin position="268"/>
        <end position="270"/>
    </location>
</feature>
<reference evidence="6 7" key="1">
    <citation type="submission" date="2018-10" db="EMBL/GenBank/DDBJ databases">
        <title>The genome of Lysobacter enzymogenes OH11.</title>
        <authorList>
            <person name="Liu F."/>
            <person name="Zhao Y."/>
            <person name="Qian G."/>
            <person name="Chen Y."/>
            <person name="Xu H."/>
        </authorList>
    </citation>
    <scope>NUCLEOTIDE SEQUENCE [LARGE SCALE GENOMIC DNA]</scope>
    <source>
        <strain evidence="6 7">OH11</strain>
    </source>
</reference>
<keyword evidence="3 4" id="KW-0443">Lipid metabolism</keyword>
<evidence type="ECO:0000256" key="4">
    <source>
        <dbReference type="PROSITE-ProRule" id="PRU01161"/>
    </source>
</evidence>
<sequence>MADRPAAPAGAARHRGVPMQSTDVELERLRVRREARRAELAAHSGVNQREGRALCLSGGGYRAALFHLGGLLRLHEAGLLAGLSLVSSVSGGSIVSAWLACRYLDTRRDREESFAAWSDRIDFRAEVVEPFRAVAARDIRTLPVLATLPFNWLKPSWRIGLLERGYIRAFGERPLDELPEFPSFVFCATDLSFGVNWEFSRRRVGDYLAGYLRDGARRVQLSCAVAASSCFPPVFGPVRFEAAPGDYQRGDYRGDDGDALRARIELSDGGVYDNLATEPSLRRYREVLVSDAGGPFVFQSKRWWLSRLMRYTQVMGNQAEALRKRLFFGQAESGSFSGVYWSLAGYRDEGADGYSPALVRDVLGRLRTDLDRFLDVEFEVLVNHGYFAAHDALWRQNGWLSEAAPAAWPYPERADESQVRRWLRRSHARVLHRRWWGAS</sequence>
<organism evidence="6 7">
    <name type="scientific">Lysobacter enzymogenes</name>
    <dbReference type="NCBI Taxonomy" id="69"/>
    <lineage>
        <taxon>Bacteria</taxon>
        <taxon>Pseudomonadati</taxon>
        <taxon>Pseudomonadota</taxon>
        <taxon>Gammaproteobacteria</taxon>
        <taxon>Lysobacterales</taxon>
        <taxon>Lysobacteraceae</taxon>
        <taxon>Lysobacter</taxon>
    </lineage>
</organism>
<dbReference type="Proteomes" id="UP000275910">
    <property type="component" value="Unassembled WGS sequence"/>
</dbReference>
<evidence type="ECO:0000313" key="6">
    <source>
        <dbReference type="EMBL" id="ROU08274.1"/>
    </source>
</evidence>
<name>A0A3N2RLL3_LYSEN</name>
<keyword evidence="1 4" id="KW-0378">Hydrolase</keyword>
<proteinExistence type="predicted"/>
<dbReference type="GO" id="GO:0016042">
    <property type="term" value="P:lipid catabolic process"/>
    <property type="evidence" value="ECO:0007669"/>
    <property type="project" value="UniProtKB-UniRule"/>
</dbReference>
<accession>A0A3N2RLL3</accession>
<dbReference type="InterPro" id="IPR050301">
    <property type="entry name" value="NTE"/>
</dbReference>
<feature type="domain" description="PNPLA" evidence="5">
    <location>
        <begin position="55"/>
        <end position="281"/>
    </location>
</feature>
<evidence type="ECO:0000256" key="3">
    <source>
        <dbReference type="ARBA" id="ARBA00023098"/>
    </source>
</evidence>
<keyword evidence="2 4" id="KW-0442">Lipid degradation</keyword>
<protein>
    <submittedName>
        <fullName evidence="6">Patatin-like phospholipase family protein</fullName>
    </submittedName>
</protein>
<dbReference type="PANTHER" id="PTHR14226:SF78">
    <property type="entry name" value="SLR0060 PROTEIN"/>
    <property type="match status" value="1"/>
</dbReference>
<dbReference type="InterPro" id="IPR002641">
    <property type="entry name" value="PNPLA_dom"/>
</dbReference>
<comment type="caution">
    <text evidence="6">The sequence shown here is derived from an EMBL/GenBank/DDBJ whole genome shotgun (WGS) entry which is preliminary data.</text>
</comment>
<dbReference type="EMBL" id="RCTY01000014">
    <property type="protein sequence ID" value="ROU08274.1"/>
    <property type="molecule type" value="Genomic_DNA"/>
</dbReference>
<dbReference type="PANTHER" id="PTHR14226">
    <property type="entry name" value="NEUROPATHY TARGET ESTERASE/SWISS CHEESE D.MELANOGASTER"/>
    <property type="match status" value="1"/>
</dbReference>
<gene>
    <name evidence="6" type="ORF">D9T17_05010</name>
</gene>
<dbReference type="PROSITE" id="PS51635">
    <property type="entry name" value="PNPLA"/>
    <property type="match status" value="1"/>
</dbReference>
<feature type="active site" description="Nucleophile" evidence="4">
    <location>
        <position position="90"/>
    </location>
</feature>
<dbReference type="GO" id="GO:0016787">
    <property type="term" value="F:hydrolase activity"/>
    <property type="evidence" value="ECO:0007669"/>
    <property type="project" value="UniProtKB-UniRule"/>
</dbReference>
<dbReference type="Gene3D" id="3.40.1090.10">
    <property type="entry name" value="Cytosolic phospholipase A2 catalytic domain"/>
    <property type="match status" value="2"/>
</dbReference>
<evidence type="ECO:0000259" key="5">
    <source>
        <dbReference type="PROSITE" id="PS51635"/>
    </source>
</evidence>
<evidence type="ECO:0000256" key="1">
    <source>
        <dbReference type="ARBA" id="ARBA00022801"/>
    </source>
</evidence>
<dbReference type="InterPro" id="IPR016035">
    <property type="entry name" value="Acyl_Trfase/lysoPLipase"/>
</dbReference>
<comment type="caution">
    <text evidence="4">Lacks conserved residue(s) required for the propagation of feature annotation.</text>
</comment>
<evidence type="ECO:0000256" key="2">
    <source>
        <dbReference type="ARBA" id="ARBA00022963"/>
    </source>
</evidence>
<dbReference type="Pfam" id="PF01734">
    <property type="entry name" value="Patatin"/>
    <property type="match status" value="1"/>
</dbReference>
<feature type="active site" description="Proton acceptor" evidence="4">
    <location>
        <position position="268"/>
    </location>
</feature>
<dbReference type="AlphaFoldDB" id="A0A3N2RLL3"/>
<evidence type="ECO:0000313" key="7">
    <source>
        <dbReference type="Proteomes" id="UP000275910"/>
    </source>
</evidence>
<dbReference type="SUPFAM" id="SSF52151">
    <property type="entry name" value="FabD/lysophospholipase-like"/>
    <property type="match status" value="1"/>
</dbReference>